<organism evidence="2 3">
    <name type="scientific">Stephania cephalantha</name>
    <dbReference type="NCBI Taxonomy" id="152367"/>
    <lineage>
        <taxon>Eukaryota</taxon>
        <taxon>Viridiplantae</taxon>
        <taxon>Streptophyta</taxon>
        <taxon>Embryophyta</taxon>
        <taxon>Tracheophyta</taxon>
        <taxon>Spermatophyta</taxon>
        <taxon>Magnoliopsida</taxon>
        <taxon>Ranunculales</taxon>
        <taxon>Menispermaceae</taxon>
        <taxon>Menispermoideae</taxon>
        <taxon>Cissampelideae</taxon>
        <taxon>Stephania</taxon>
    </lineage>
</organism>
<accession>A0AAP0L840</accession>
<reference evidence="2 3" key="1">
    <citation type="submission" date="2024-01" db="EMBL/GenBank/DDBJ databases">
        <title>Genome assemblies of Stephania.</title>
        <authorList>
            <person name="Yang L."/>
        </authorList>
    </citation>
    <scope>NUCLEOTIDE SEQUENCE [LARGE SCALE GENOMIC DNA]</scope>
    <source>
        <strain evidence="2">JXDWG</strain>
        <tissue evidence="2">Leaf</tissue>
    </source>
</reference>
<dbReference type="Pfam" id="PF05368">
    <property type="entry name" value="NmrA"/>
    <property type="match status" value="1"/>
</dbReference>
<dbReference type="Gene3D" id="3.40.50.720">
    <property type="entry name" value="NAD(P)-binding Rossmann-like Domain"/>
    <property type="match status" value="1"/>
</dbReference>
<keyword evidence="3" id="KW-1185">Reference proteome</keyword>
<dbReference type="InterPro" id="IPR036291">
    <property type="entry name" value="NAD(P)-bd_dom_sf"/>
</dbReference>
<dbReference type="AlphaFoldDB" id="A0AAP0L840"/>
<dbReference type="InterPro" id="IPR008030">
    <property type="entry name" value="NmrA-like"/>
</dbReference>
<feature type="domain" description="NmrA-like" evidence="1">
    <location>
        <begin position="5"/>
        <end position="98"/>
    </location>
</feature>
<evidence type="ECO:0000313" key="3">
    <source>
        <dbReference type="Proteomes" id="UP001419268"/>
    </source>
</evidence>
<gene>
    <name evidence="2" type="ORF">Scep_000688</name>
</gene>
<dbReference type="EMBL" id="JBBNAG010000001">
    <property type="protein sequence ID" value="KAK9165497.1"/>
    <property type="molecule type" value="Genomic_DNA"/>
</dbReference>
<dbReference type="SUPFAM" id="SSF51735">
    <property type="entry name" value="NAD(P)-binding Rossmann-fold domains"/>
    <property type="match status" value="1"/>
</dbReference>
<comment type="caution">
    <text evidence="2">The sequence shown here is derived from an EMBL/GenBank/DDBJ whole genome shotgun (WGS) entry which is preliminary data.</text>
</comment>
<dbReference type="InterPro" id="IPR050608">
    <property type="entry name" value="NmrA-type/Isoflavone_red_sf"/>
</dbReference>
<dbReference type="PANTHER" id="PTHR43349:SF93">
    <property type="entry name" value="ISOFLAVONE REDUCTASE HOMOLOG P3-RELATED"/>
    <property type="match status" value="1"/>
</dbReference>
<name>A0AAP0L840_9MAGN</name>
<evidence type="ECO:0000313" key="2">
    <source>
        <dbReference type="EMBL" id="KAK9165497.1"/>
    </source>
</evidence>
<sequence length="105" mass="11450">MEVNKSKILIVGATEYIGNFIVEASVNAGHSAYAFVRETTVSDPTKAMLIKYFKSRGVDVVFGDLNDHESLVKGIKLVDVVISAVGHLQCKIRLGSLLPSKKLEM</sequence>
<dbReference type="Proteomes" id="UP001419268">
    <property type="component" value="Unassembled WGS sequence"/>
</dbReference>
<proteinExistence type="predicted"/>
<dbReference type="PANTHER" id="PTHR43349">
    <property type="entry name" value="PINORESINOL REDUCTASE-RELATED"/>
    <property type="match status" value="1"/>
</dbReference>
<protein>
    <recommendedName>
        <fullName evidence="1">NmrA-like domain-containing protein</fullName>
    </recommendedName>
</protein>
<evidence type="ECO:0000259" key="1">
    <source>
        <dbReference type="Pfam" id="PF05368"/>
    </source>
</evidence>